<feature type="repeat" description="TPR" evidence="3">
    <location>
        <begin position="359"/>
        <end position="392"/>
    </location>
</feature>
<dbReference type="Pfam" id="PF13424">
    <property type="entry name" value="TPR_12"/>
    <property type="match status" value="2"/>
</dbReference>
<proteinExistence type="predicted"/>
<dbReference type="Pfam" id="PF13374">
    <property type="entry name" value="TPR_10"/>
    <property type="match status" value="1"/>
</dbReference>
<keyword evidence="1" id="KW-0677">Repeat</keyword>
<dbReference type="STRING" id="1531966.A0A0A1TCK3"/>
<evidence type="ECO:0000313" key="5">
    <source>
        <dbReference type="Proteomes" id="UP000039046"/>
    </source>
</evidence>
<sequence length="470" mass="52351">MANLAKADSGSKELDEAEVLLADVVQYIMDSPMIDDIASFEHFTDWAVAGHALGKPEEAENFTLSTIALYKERVGDKDPRTIKAPAMLGTMYQAAGKYAEAEEIIQKALAARGDVFERVTLGLSNIQLHKSLEALSIMYFEAKRTKDAIKITEELLVMRQTYLRIDDAEIILTMARLGSMYYYNDQYVEAKDMLSKGLPMMQTSPDIRMEDTLPFMTVLGHSQNILGQHNEAIVQWSALLVLLRDMGDGSDSQIGNTLLNLASAYCELGESEKAEELYVEGIAMQQKNNRGEEPHTITSMHALGSQYYRLKLYVSAEECLDFLSNTQFFSEKYNDAEETISELIKVRREVLGETHAEIARSMFLLGETYLELENGDEAVKAFVQVLEAQLQGLVIPGIPMSSTLKILAALYEYLGQVEAALAMLALLHPIQIAELGDGHPDSIQTATKMMQFVMSLLSVVGEEETQHTEL</sequence>
<dbReference type="SMART" id="SM00028">
    <property type="entry name" value="TPR"/>
    <property type="match status" value="6"/>
</dbReference>
<protein>
    <recommendedName>
        <fullName evidence="6">MalT-like TPR region domain-containing protein</fullName>
    </recommendedName>
</protein>
<dbReference type="InterPro" id="IPR011990">
    <property type="entry name" value="TPR-like_helical_dom_sf"/>
</dbReference>
<keyword evidence="2 3" id="KW-0802">TPR repeat</keyword>
<dbReference type="SUPFAM" id="SSF48452">
    <property type="entry name" value="TPR-like"/>
    <property type="match status" value="2"/>
</dbReference>
<organism evidence="4 5">
    <name type="scientific">[Torrubiella] hemipterigena</name>
    <dbReference type="NCBI Taxonomy" id="1531966"/>
    <lineage>
        <taxon>Eukaryota</taxon>
        <taxon>Fungi</taxon>
        <taxon>Dikarya</taxon>
        <taxon>Ascomycota</taxon>
        <taxon>Pezizomycotina</taxon>
        <taxon>Sordariomycetes</taxon>
        <taxon>Hypocreomycetidae</taxon>
        <taxon>Hypocreales</taxon>
        <taxon>Clavicipitaceae</taxon>
        <taxon>Clavicipitaceae incertae sedis</taxon>
        <taxon>'Torrubiella' clade</taxon>
    </lineage>
</organism>
<evidence type="ECO:0000256" key="3">
    <source>
        <dbReference type="PROSITE-ProRule" id="PRU00339"/>
    </source>
</evidence>
<dbReference type="AlphaFoldDB" id="A0A0A1TCK3"/>
<evidence type="ECO:0000313" key="4">
    <source>
        <dbReference type="EMBL" id="CEJ94756.1"/>
    </source>
</evidence>
<dbReference type="Proteomes" id="UP000039046">
    <property type="component" value="Unassembled WGS sequence"/>
</dbReference>
<dbReference type="EMBL" id="CDHN01000007">
    <property type="protein sequence ID" value="CEJ94756.1"/>
    <property type="molecule type" value="Genomic_DNA"/>
</dbReference>
<reference evidence="4 5" key="1">
    <citation type="journal article" date="2015" name="Genome Announc.">
        <title>Draft Genome Sequence and Gene Annotation of the Entomopathogenic Fungus Verticillium hemipterigenum.</title>
        <authorList>
            <person name="Horn F."/>
            <person name="Habel A."/>
            <person name="Scharf D.H."/>
            <person name="Dworschak J."/>
            <person name="Brakhage A.A."/>
            <person name="Guthke R."/>
            <person name="Hertweck C."/>
            <person name="Linde J."/>
        </authorList>
    </citation>
    <scope>NUCLEOTIDE SEQUENCE [LARGE SCALE GENOMIC DNA]</scope>
</reference>
<accession>A0A0A1TCK3</accession>
<dbReference type="HOGENOM" id="CLU_581645_0_0_1"/>
<keyword evidence="5" id="KW-1185">Reference proteome</keyword>
<dbReference type="OrthoDB" id="771227at2759"/>
<dbReference type="Gene3D" id="1.25.40.10">
    <property type="entry name" value="Tetratricopeptide repeat domain"/>
    <property type="match status" value="3"/>
</dbReference>
<gene>
    <name evidence="4" type="ORF">VHEMI10270</name>
</gene>
<evidence type="ECO:0008006" key="6">
    <source>
        <dbReference type="Google" id="ProtNLM"/>
    </source>
</evidence>
<name>A0A0A1TCK3_9HYPO</name>
<dbReference type="PROSITE" id="PS50005">
    <property type="entry name" value="TPR"/>
    <property type="match status" value="1"/>
</dbReference>
<evidence type="ECO:0000256" key="2">
    <source>
        <dbReference type="ARBA" id="ARBA00022803"/>
    </source>
</evidence>
<dbReference type="InterPro" id="IPR019734">
    <property type="entry name" value="TPR_rpt"/>
</dbReference>
<dbReference type="PANTHER" id="PTHR45641">
    <property type="entry name" value="TETRATRICOPEPTIDE REPEAT PROTEIN (AFU_ORTHOLOGUE AFUA_6G03870)"/>
    <property type="match status" value="1"/>
</dbReference>
<evidence type="ECO:0000256" key="1">
    <source>
        <dbReference type="ARBA" id="ARBA00022737"/>
    </source>
</evidence>